<evidence type="ECO:0000256" key="2">
    <source>
        <dbReference type="ARBA" id="ARBA00022771"/>
    </source>
</evidence>
<evidence type="ECO:0000313" key="10">
    <source>
        <dbReference type="Proteomes" id="UP000654075"/>
    </source>
</evidence>
<evidence type="ECO:0000256" key="1">
    <source>
        <dbReference type="ARBA" id="ARBA00022723"/>
    </source>
</evidence>
<feature type="domain" description="RING-type" evidence="6">
    <location>
        <begin position="72"/>
        <end position="120"/>
    </location>
</feature>
<keyword evidence="5" id="KW-0812">Transmembrane</keyword>
<dbReference type="Gene3D" id="3.30.40.10">
    <property type="entry name" value="Zinc/RING finger domain, C3HC4 (zinc finger)"/>
    <property type="match status" value="1"/>
</dbReference>
<evidence type="ECO:0000256" key="5">
    <source>
        <dbReference type="SAM" id="Phobius"/>
    </source>
</evidence>
<proteinExistence type="predicted"/>
<dbReference type="InterPro" id="IPR052788">
    <property type="entry name" value="RING-type_E3_ligase_ATL"/>
</dbReference>
<dbReference type="GO" id="GO:0008270">
    <property type="term" value="F:zinc ion binding"/>
    <property type="evidence" value="ECO:0007669"/>
    <property type="project" value="UniProtKB-KW"/>
</dbReference>
<dbReference type="Proteomes" id="UP000626109">
    <property type="component" value="Unassembled WGS sequence"/>
</dbReference>
<dbReference type="Proteomes" id="UP000654075">
    <property type="component" value="Unassembled WGS sequence"/>
</dbReference>
<reference evidence="8" key="1">
    <citation type="submission" date="2021-02" db="EMBL/GenBank/DDBJ databases">
        <authorList>
            <person name="Dougan E. K."/>
            <person name="Rhodes N."/>
            <person name="Thang M."/>
            <person name="Chan C."/>
        </authorList>
    </citation>
    <scope>NUCLEOTIDE SEQUENCE</scope>
</reference>
<keyword evidence="3" id="KW-0862">Zinc</keyword>
<protein>
    <recommendedName>
        <fullName evidence="6">RING-type domain-containing protein</fullName>
    </recommendedName>
</protein>
<feature type="transmembrane region" description="Helical" evidence="5">
    <location>
        <begin position="6"/>
        <end position="27"/>
    </location>
</feature>
<dbReference type="Pfam" id="PF17123">
    <property type="entry name" value="zf-RING_11"/>
    <property type="match status" value="1"/>
</dbReference>
<evidence type="ECO:0000256" key="4">
    <source>
        <dbReference type="PROSITE-ProRule" id="PRU00175"/>
    </source>
</evidence>
<dbReference type="InterPro" id="IPR013083">
    <property type="entry name" value="Znf_RING/FYVE/PHD"/>
</dbReference>
<dbReference type="PANTHER" id="PTHR45798:SF97">
    <property type="entry name" value="ALCOHOL-SENSITIVE RING FINGER PROTEIN 1"/>
    <property type="match status" value="1"/>
</dbReference>
<comment type="caution">
    <text evidence="8">The sequence shown here is derived from an EMBL/GenBank/DDBJ whole genome shotgun (WGS) entry which is preliminary data.</text>
</comment>
<evidence type="ECO:0000256" key="3">
    <source>
        <dbReference type="ARBA" id="ARBA00022833"/>
    </source>
</evidence>
<dbReference type="SUPFAM" id="SSF57850">
    <property type="entry name" value="RING/U-box"/>
    <property type="match status" value="1"/>
</dbReference>
<keyword evidence="5" id="KW-1133">Transmembrane helix</keyword>
<evidence type="ECO:0000313" key="9">
    <source>
        <dbReference type="Proteomes" id="UP000626109"/>
    </source>
</evidence>
<accession>A0A813LJF0</accession>
<dbReference type="PANTHER" id="PTHR45798">
    <property type="entry name" value="RING-H2 FINGER PROTEIN ATL61-RELATED-RELATED"/>
    <property type="match status" value="1"/>
</dbReference>
<keyword evidence="10" id="KW-1185">Reference proteome</keyword>
<dbReference type="EMBL" id="CAJNNV010029650">
    <property type="protein sequence ID" value="CAE8629498.1"/>
    <property type="molecule type" value="Genomic_DNA"/>
</dbReference>
<dbReference type="PROSITE" id="PS50089">
    <property type="entry name" value="ZF_RING_2"/>
    <property type="match status" value="1"/>
</dbReference>
<dbReference type="EMBL" id="CAJNNW010035906">
    <property type="protein sequence ID" value="CAE8730807.1"/>
    <property type="molecule type" value="Genomic_DNA"/>
</dbReference>
<sequence>MEDAYIFCLTMFTILSSLVITIALLALRKALVDLRRDGTGEKEAYLATLSFTLAELAELAFPEVGVLDELMCTICLDDIAPEQPARKLSCGHAFHANCISSWWRCSLQINRDKVSCPSCRRDLEVCSSPGLKQQQPQLQLATVY</sequence>
<organism evidence="8 9">
    <name type="scientific">Polarella glacialis</name>
    <name type="common">Dinoflagellate</name>
    <dbReference type="NCBI Taxonomy" id="89957"/>
    <lineage>
        <taxon>Eukaryota</taxon>
        <taxon>Sar</taxon>
        <taxon>Alveolata</taxon>
        <taxon>Dinophyceae</taxon>
        <taxon>Suessiales</taxon>
        <taxon>Suessiaceae</taxon>
        <taxon>Polarella</taxon>
    </lineage>
</organism>
<name>A0A813LJF0_POLGL</name>
<dbReference type="SMART" id="SM00184">
    <property type="entry name" value="RING"/>
    <property type="match status" value="1"/>
</dbReference>
<evidence type="ECO:0000313" key="8">
    <source>
        <dbReference type="EMBL" id="CAE8730807.1"/>
    </source>
</evidence>
<evidence type="ECO:0000313" key="7">
    <source>
        <dbReference type="EMBL" id="CAE8629498.1"/>
    </source>
</evidence>
<keyword evidence="2 4" id="KW-0863">Zinc-finger</keyword>
<evidence type="ECO:0000259" key="6">
    <source>
        <dbReference type="PROSITE" id="PS50089"/>
    </source>
</evidence>
<keyword evidence="1" id="KW-0479">Metal-binding</keyword>
<dbReference type="OrthoDB" id="408307at2759"/>
<dbReference type="AlphaFoldDB" id="A0A813LJF0"/>
<gene>
    <name evidence="7" type="ORF">PGLA1383_LOCUS45968</name>
    <name evidence="8" type="ORF">PGLA2088_LOCUS45842</name>
</gene>
<keyword evidence="5" id="KW-0472">Membrane</keyword>
<dbReference type="InterPro" id="IPR001841">
    <property type="entry name" value="Znf_RING"/>
</dbReference>